<dbReference type="Pfam" id="PF07866">
    <property type="entry name" value="DUF1653"/>
    <property type="match status" value="1"/>
</dbReference>
<protein>
    <recommendedName>
        <fullName evidence="1">DUF1653 domain-containing protein</fullName>
    </recommendedName>
</protein>
<organism evidence="2 3">
    <name type="scientific">Parasporobacterium paucivorans DSM 15970</name>
    <dbReference type="NCBI Taxonomy" id="1122934"/>
    <lineage>
        <taxon>Bacteria</taxon>
        <taxon>Bacillati</taxon>
        <taxon>Bacillota</taxon>
        <taxon>Clostridia</taxon>
        <taxon>Lachnospirales</taxon>
        <taxon>Lachnospiraceae</taxon>
        <taxon>Parasporobacterium</taxon>
    </lineage>
</organism>
<gene>
    <name evidence="2" type="ORF">SAMN02745691_00975</name>
</gene>
<dbReference type="RefSeq" id="WP_073993239.1">
    <property type="nucleotide sequence ID" value="NZ_FQYT01000008.1"/>
</dbReference>
<feature type="domain" description="DUF1653" evidence="1">
    <location>
        <begin position="12"/>
        <end position="75"/>
    </location>
</feature>
<dbReference type="Proteomes" id="UP000184342">
    <property type="component" value="Unassembled WGS sequence"/>
</dbReference>
<sequence>MTQDRVPKPGEFYRHFKNKLYQIVTVAIHSETEEKLVVYQALYGDYRIYARPLTMFTGEVDHEKYPDVEQKYRFARVDDIGLPEAEPLETIKETIKETWERSERPIPTLMDFLDAETYTKKRELLLEMRKKIDAKTIDDIAATLDVVIEEGDIQTRYESLLKCLNMMVKFECTRLR</sequence>
<accession>A0A1M6EQE0</accession>
<reference evidence="2 3" key="1">
    <citation type="submission" date="2016-11" db="EMBL/GenBank/DDBJ databases">
        <authorList>
            <person name="Jaros S."/>
            <person name="Januszkiewicz K."/>
            <person name="Wedrychowicz H."/>
        </authorList>
    </citation>
    <scope>NUCLEOTIDE SEQUENCE [LARGE SCALE GENOMIC DNA]</scope>
    <source>
        <strain evidence="2 3">DSM 15970</strain>
    </source>
</reference>
<dbReference type="EMBL" id="FQYT01000008">
    <property type="protein sequence ID" value="SHI87721.1"/>
    <property type="molecule type" value="Genomic_DNA"/>
</dbReference>
<dbReference type="Gene3D" id="2.30.30.320">
    <property type="entry name" value="DUF1653-like domain"/>
    <property type="match status" value="1"/>
</dbReference>
<dbReference type="AlphaFoldDB" id="A0A1M6EQE0"/>
<evidence type="ECO:0000313" key="3">
    <source>
        <dbReference type="Proteomes" id="UP000184342"/>
    </source>
</evidence>
<proteinExistence type="predicted"/>
<dbReference type="InterPro" id="IPR023387">
    <property type="entry name" value="DUF1653-like_dom"/>
</dbReference>
<dbReference type="STRING" id="1122934.SAMN02745691_00975"/>
<evidence type="ECO:0000259" key="1">
    <source>
        <dbReference type="Pfam" id="PF07866"/>
    </source>
</evidence>
<keyword evidence="3" id="KW-1185">Reference proteome</keyword>
<evidence type="ECO:0000313" key="2">
    <source>
        <dbReference type="EMBL" id="SHI87721.1"/>
    </source>
</evidence>
<name>A0A1M6EQE0_9FIRM</name>
<dbReference type="InterPro" id="IPR037135">
    <property type="entry name" value="DUF1653-like_dom_sf"/>
</dbReference>
<dbReference type="OrthoDB" id="371169at2"/>